<evidence type="ECO:0000256" key="1">
    <source>
        <dbReference type="SAM" id="Phobius"/>
    </source>
</evidence>
<protein>
    <recommendedName>
        <fullName evidence="4">DUF155 domain-containing protein</fullName>
    </recommendedName>
</protein>
<feature type="transmembrane region" description="Helical" evidence="1">
    <location>
        <begin position="290"/>
        <end position="310"/>
    </location>
</feature>
<dbReference type="Proteomes" id="UP000588111">
    <property type="component" value="Unassembled WGS sequence"/>
</dbReference>
<evidence type="ECO:0008006" key="4">
    <source>
        <dbReference type="Google" id="ProtNLM"/>
    </source>
</evidence>
<accession>A0A839TDD6</accession>
<evidence type="ECO:0000313" key="3">
    <source>
        <dbReference type="Proteomes" id="UP000588111"/>
    </source>
</evidence>
<evidence type="ECO:0000313" key="2">
    <source>
        <dbReference type="EMBL" id="MBB3107377.1"/>
    </source>
</evidence>
<dbReference type="RefSeq" id="WP_183620883.1">
    <property type="nucleotide sequence ID" value="NZ_CAJHAH010000005.1"/>
</dbReference>
<reference evidence="2 3" key="1">
    <citation type="submission" date="2020-08" db="EMBL/GenBank/DDBJ databases">
        <title>Genomic Encyclopedia of Type Strains, Phase III (KMG-III): the genomes of soil and plant-associated and newly described type strains.</title>
        <authorList>
            <person name="Whitman W."/>
        </authorList>
    </citation>
    <scope>NUCLEOTIDE SEQUENCE [LARGE SCALE GENOMIC DNA]</scope>
    <source>
        <strain evidence="2 3">CECT 5885</strain>
    </source>
</reference>
<keyword evidence="1" id="KW-1133">Transmembrane helix</keyword>
<sequence length="319" mass="37218">MASRIYYAVIRNRDNLKVDNVGDVLRFCGDDIHLFNPIFKETLSIKENTAYEKGDDIEYDGWIATFFKDSQYAQTLELKVVNNNIDNHQPNEYRKHLARVVIVTNMDESEEGKITFAEGKSSYCEDASLFIRRSKSLKADSPIEVSSGWRHVDGQGLLLINNYTCVKQPRRITLLLMLAIAYFKAFQKINEELAEALKSIDDIDKIEKIFSVASKFNARYYFFNPVQVSSYHTYKCWENIRDAFDLQSKYQETNEQIQQVHQILSHINQKKQEDEKYEHQKKNDKWNKNITILAVFLSIVGLVEAIKAIYELLVSWNII</sequence>
<organism evidence="2 3">
    <name type="scientific">Psychrobacter luti</name>
    <dbReference type="NCBI Taxonomy" id="198481"/>
    <lineage>
        <taxon>Bacteria</taxon>
        <taxon>Pseudomonadati</taxon>
        <taxon>Pseudomonadota</taxon>
        <taxon>Gammaproteobacteria</taxon>
        <taxon>Moraxellales</taxon>
        <taxon>Moraxellaceae</taxon>
        <taxon>Psychrobacter</taxon>
    </lineage>
</organism>
<gene>
    <name evidence="2" type="ORF">FHS24_001902</name>
</gene>
<dbReference type="AlphaFoldDB" id="A0A839TDD6"/>
<keyword evidence="3" id="KW-1185">Reference proteome</keyword>
<name>A0A839TDD6_9GAMM</name>
<keyword evidence="1" id="KW-0812">Transmembrane</keyword>
<comment type="caution">
    <text evidence="2">The sequence shown here is derived from an EMBL/GenBank/DDBJ whole genome shotgun (WGS) entry which is preliminary data.</text>
</comment>
<keyword evidence="1" id="KW-0472">Membrane</keyword>
<dbReference type="EMBL" id="JACHXL010000004">
    <property type="protein sequence ID" value="MBB3107377.1"/>
    <property type="molecule type" value="Genomic_DNA"/>
</dbReference>
<proteinExistence type="predicted"/>